<feature type="transmembrane region" description="Helical" evidence="1">
    <location>
        <begin position="42"/>
        <end position="59"/>
    </location>
</feature>
<evidence type="ECO:0000256" key="1">
    <source>
        <dbReference type="SAM" id="Phobius"/>
    </source>
</evidence>
<keyword evidence="3" id="KW-1185">Reference proteome</keyword>
<organism evidence="2 3">
    <name type="scientific">Lederbergia lenta</name>
    <name type="common">Bacillus lentus</name>
    <dbReference type="NCBI Taxonomy" id="1467"/>
    <lineage>
        <taxon>Bacteria</taxon>
        <taxon>Bacillati</taxon>
        <taxon>Bacillota</taxon>
        <taxon>Bacilli</taxon>
        <taxon>Bacillales</taxon>
        <taxon>Bacillaceae</taxon>
        <taxon>Lederbergia</taxon>
    </lineage>
</organism>
<feature type="transmembrane region" description="Helical" evidence="1">
    <location>
        <begin position="71"/>
        <end position="89"/>
    </location>
</feature>
<name>A0A2X4W9Y4_LEDLE</name>
<sequence length="106" mass="12552">MGFWVVAALLILIIVSENGINKILGVKKEKISETPGKRIDRWGRGIILIVCISTLPFVITRETNVMKWYWIFYFVLLFGFQAILEWKFLKDSKRFLLHLFISYYAY</sequence>
<dbReference type="InterPro" id="IPR025441">
    <property type="entry name" value="DUF4181"/>
</dbReference>
<accession>A0A2X4W9Y4</accession>
<evidence type="ECO:0000313" key="3">
    <source>
        <dbReference type="Proteomes" id="UP000249134"/>
    </source>
</evidence>
<dbReference type="KEGG" id="blen:NCTC4824_02500"/>
<dbReference type="RefSeq" id="WP_066139231.1">
    <property type="nucleotide sequence ID" value="NZ_CBCSGM010000001.1"/>
</dbReference>
<keyword evidence="1" id="KW-0472">Membrane</keyword>
<dbReference type="Proteomes" id="UP000249134">
    <property type="component" value="Chromosome 1"/>
</dbReference>
<proteinExistence type="predicted"/>
<evidence type="ECO:0000313" key="2">
    <source>
        <dbReference type="EMBL" id="SQI59833.1"/>
    </source>
</evidence>
<keyword evidence="1" id="KW-1133">Transmembrane helix</keyword>
<dbReference type="Pfam" id="PF13789">
    <property type="entry name" value="DUF4181"/>
    <property type="match status" value="1"/>
</dbReference>
<protein>
    <submittedName>
        <fullName evidence="2">Uncharacterized protein</fullName>
    </submittedName>
</protein>
<gene>
    <name evidence="2" type="ORF">NCTC4824_02500</name>
</gene>
<keyword evidence="1" id="KW-0812">Transmembrane</keyword>
<dbReference type="EMBL" id="LS483476">
    <property type="protein sequence ID" value="SQI59833.1"/>
    <property type="molecule type" value="Genomic_DNA"/>
</dbReference>
<dbReference type="AlphaFoldDB" id="A0A2X4W9Y4"/>
<reference evidence="2 3" key="1">
    <citation type="submission" date="2018-06" db="EMBL/GenBank/DDBJ databases">
        <authorList>
            <consortium name="Pathogen Informatics"/>
            <person name="Doyle S."/>
        </authorList>
    </citation>
    <scope>NUCLEOTIDE SEQUENCE [LARGE SCALE GENOMIC DNA]</scope>
    <source>
        <strain evidence="2 3">NCTC4824</strain>
    </source>
</reference>